<organism evidence="6 7">
    <name type="scientific">Lentithecium fluviatile CBS 122367</name>
    <dbReference type="NCBI Taxonomy" id="1168545"/>
    <lineage>
        <taxon>Eukaryota</taxon>
        <taxon>Fungi</taxon>
        <taxon>Dikarya</taxon>
        <taxon>Ascomycota</taxon>
        <taxon>Pezizomycotina</taxon>
        <taxon>Dothideomycetes</taxon>
        <taxon>Pleosporomycetidae</taxon>
        <taxon>Pleosporales</taxon>
        <taxon>Massarineae</taxon>
        <taxon>Lentitheciaceae</taxon>
        <taxon>Lentithecium</taxon>
    </lineage>
</organism>
<keyword evidence="4 5" id="KW-0472">Membrane</keyword>
<feature type="transmembrane region" description="Helical" evidence="5">
    <location>
        <begin position="403"/>
        <end position="420"/>
    </location>
</feature>
<feature type="transmembrane region" description="Helical" evidence="5">
    <location>
        <begin position="327"/>
        <end position="346"/>
    </location>
</feature>
<dbReference type="PANTHER" id="PTHR11040">
    <property type="entry name" value="ZINC/IRON TRANSPORTER"/>
    <property type="match status" value="1"/>
</dbReference>
<gene>
    <name evidence="6" type="ORF">K458DRAFT_384759</name>
</gene>
<dbReference type="InterPro" id="IPR003689">
    <property type="entry name" value="ZIP"/>
</dbReference>
<reference evidence="6" key="1">
    <citation type="journal article" date="2020" name="Stud. Mycol.">
        <title>101 Dothideomycetes genomes: a test case for predicting lifestyles and emergence of pathogens.</title>
        <authorList>
            <person name="Haridas S."/>
            <person name="Albert R."/>
            <person name="Binder M."/>
            <person name="Bloem J."/>
            <person name="Labutti K."/>
            <person name="Salamov A."/>
            <person name="Andreopoulos B."/>
            <person name="Baker S."/>
            <person name="Barry K."/>
            <person name="Bills G."/>
            <person name="Bluhm B."/>
            <person name="Cannon C."/>
            <person name="Castanera R."/>
            <person name="Culley D."/>
            <person name="Daum C."/>
            <person name="Ezra D."/>
            <person name="Gonzalez J."/>
            <person name="Henrissat B."/>
            <person name="Kuo A."/>
            <person name="Liang C."/>
            <person name="Lipzen A."/>
            <person name="Lutzoni F."/>
            <person name="Magnuson J."/>
            <person name="Mondo S."/>
            <person name="Nolan M."/>
            <person name="Ohm R."/>
            <person name="Pangilinan J."/>
            <person name="Park H.-J."/>
            <person name="Ramirez L."/>
            <person name="Alfaro M."/>
            <person name="Sun H."/>
            <person name="Tritt A."/>
            <person name="Yoshinaga Y."/>
            <person name="Zwiers L.-H."/>
            <person name="Turgeon B."/>
            <person name="Goodwin S."/>
            <person name="Spatafora J."/>
            <person name="Crous P."/>
            <person name="Grigoriev I."/>
        </authorList>
    </citation>
    <scope>NUCLEOTIDE SEQUENCE</scope>
    <source>
        <strain evidence="6">CBS 122367</strain>
    </source>
</reference>
<evidence type="ECO:0000256" key="3">
    <source>
        <dbReference type="ARBA" id="ARBA00022989"/>
    </source>
</evidence>
<feature type="transmembrane region" description="Helical" evidence="5">
    <location>
        <begin position="55"/>
        <end position="76"/>
    </location>
</feature>
<dbReference type="Proteomes" id="UP000799291">
    <property type="component" value="Unassembled WGS sequence"/>
</dbReference>
<evidence type="ECO:0000256" key="4">
    <source>
        <dbReference type="ARBA" id="ARBA00023136"/>
    </source>
</evidence>
<comment type="subcellular location">
    <subcellularLocation>
        <location evidence="1">Membrane</location>
        <topology evidence="1">Multi-pass membrane protein</topology>
    </subcellularLocation>
</comment>
<dbReference type="GO" id="GO:0005886">
    <property type="term" value="C:plasma membrane"/>
    <property type="evidence" value="ECO:0007669"/>
    <property type="project" value="TreeGrafter"/>
</dbReference>
<protein>
    <submittedName>
        <fullName evidence="6">Zinc/iron permease</fullName>
    </submittedName>
</protein>
<evidence type="ECO:0000256" key="5">
    <source>
        <dbReference type="SAM" id="Phobius"/>
    </source>
</evidence>
<dbReference type="AlphaFoldDB" id="A0A6G1JDD2"/>
<evidence type="ECO:0000313" key="6">
    <source>
        <dbReference type="EMBL" id="KAF2688577.1"/>
    </source>
</evidence>
<evidence type="ECO:0000256" key="1">
    <source>
        <dbReference type="ARBA" id="ARBA00004141"/>
    </source>
</evidence>
<evidence type="ECO:0000256" key="2">
    <source>
        <dbReference type="ARBA" id="ARBA00022692"/>
    </source>
</evidence>
<keyword evidence="2 5" id="KW-0812">Transmembrane</keyword>
<dbReference type="Pfam" id="PF02535">
    <property type="entry name" value="Zip"/>
    <property type="match status" value="2"/>
</dbReference>
<feature type="transmembrane region" description="Helical" evidence="5">
    <location>
        <begin position="19"/>
        <end position="43"/>
    </location>
</feature>
<dbReference type="PANTHER" id="PTHR11040:SF24">
    <property type="entry name" value="FE(2+) TRANSPORTER 3"/>
    <property type="match status" value="1"/>
</dbReference>
<dbReference type="OrthoDB" id="448280at2759"/>
<accession>A0A6G1JDD2</accession>
<keyword evidence="7" id="KW-1185">Reference proteome</keyword>
<evidence type="ECO:0000313" key="7">
    <source>
        <dbReference type="Proteomes" id="UP000799291"/>
    </source>
</evidence>
<sequence length="421" mass="45801">MADEKPVCGSEVDGAVYDFPLHVAAVFIVFAASIGGAGFPVVAKKVKWMKIPPPVFFFCKHFGTGVLIATAFVHLLPTAFASLNDPCLPDLFTDKYPAMPGVIMMAALFALFVVEMWLNSVTGGHSHGSATGAEFAGGAPAPGIQDAFNNPIRRVQSYDSQTTMAYPPEKRGWVENTYPGDNFPFPKQDDLEVKSEMPPWFIVFYEQYVRQRDEMVAQLNRVMPAIPQYSQPAVQSESRNQQQSYFEDDVENQAVDPMVLKKQSLQITLIEGGILFHSVFVGMTISITADGFIILLIAIVFHQMFEGLGLGSRIAAVPYPKGSWKPWALVVAFGTTAPFGQALGLFTRGSYDPNSAFGLILVGVFNAISSGLLIYAALVDLLAEDFLSEEANHTMTKKDKTQAFCYVLMGAAGMAIVGAFA</sequence>
<dbReference type="EMBL" id="MU005573">
    <property type="protein sequence ID" value="KAF2688577.1"/>
    <property type="molecule type" value="Genomic_DNA"/>
</dbReference>
<name>A0A6G1JDD2_9PLEO</name>
<keyword evidence="3 5" id="KW-1133">Transmembrane helix</keyword>
<dbReference type="GO" id="GO:0005385">
    <property type="term" value="F:zinc ion transmembrane transporter activity"/>
    <property type="evidence" value="ECO:0007669"/>
    <property type="project" value="TreeGrafter"/>
</dbReference>
<proteinExistence type="predicted"/>
<feature type="transmembrane region" description="Helical" evidence="5">
    <location>
        <begin position="358"/>
        <end position="382"/>
    </location>
</feature>
<feature type="transmembrane region" description="Helical" evidence="5">
    <location>
        <begin position="96"/>
        <end position="118"/>
    </location>
</feature>